<sequence>MEYLSDKLLIDSYKKALDLDLNQDFIRVLERELVRRKLHFSFKNIENLD</sequence>
<comment type="caution">
    <text evidence="1">The sequence shown here is derived from an EMBL/GenBank/DDBJ whole genome shotgun (WGS) entry which is preliminary data.</text>
</comment>
<organism evidence="1 2">
    <name type="scientific">Virgibacillus natechei</name>
    <dbReference type="NCBI Taxonomy" id="1216297"/>
    <lineage>
        <taxon>Bacteria</taxon>
        <taxon>Bacillati</taxon>
        <taxon>Bacillota</taxon>
        <taxon>Bacilli</taxon>
        <taxon>Bacillales</taxon>
        <taxon>Bacillaceae</taxon>
        <taxon>Virgibacillus</taxon>
    </lineage>
</organism>
<accession>A0ABS4IES5</accession>
<dbReference type="InterPro" id="IPR015064">
    <property type="entry name" value="Sda"/>
</dbReference>
<gene>
    <name evidence="1" type="ORF">J2Z83_001561</name>
</gene>
<dbReference type="EMBL" id="JAGGKX010000006">
    <property type="protein sequence ID" value="MBP1969457.1"/>
    <property type="molecule type" value="Genomic_DNA"/>
</dbReference>
<dbReference type="Proteomes" id="UP001519345">
    <property type="component" value="Unassembled WGS sequence"/>
</dbReference>
<protein>
    <submittedName>
        <fullName evidence="1">Developmental checkpoint coupling sporulation initiation to replication initiation</fullName>
    </submittedName>
</protein>
<dbReference type="Gene3D" id="1.10.287.1100">
    <property type="entry name" value="Sporulation inhibitor A"/>
    <property type="match status" value="1"/>
</dbReference>
<dbReference type="InterPro" id="IPR036916">
    <property type="entry name" value="Sda_sf"/>
</dbReference>
<evidence type="ECO:0000313" key="2">
    <source>
        <dbReference type="Proteomes" id="UP001519345"/>
    </source>
</evidence>
<dbReference type="RefSeq" id="WP_209462647.1">
    <property type="nucleotide sequence ID" value="NZ_CP110224.1"/>
</dbReference>
<keyword evidence="2" id="KW-1185">Reference proteome</keyword>
<dbReference type="SUPFAM" id="SSF100985">
    <property type="entry name" value="Sporulation inhibitor Sda"/>
    <property type="match status" value="1"/>
</dbReference>
<name>A0ABS4IES5_9BACI</name>
<reference evidence="1 2" key="1">
    <citation type="submission" date="2021-03" db="EMBL/GenBank/DDBJ databases">
        <title>Genomic Encyclopedia of Type Strains, Phase IV (KMG-IV): sequencing the most valuable type-strain genomes for metagenomic binning, comparative biology and taxonomic classification.</title>
        <authorList>
            <person name="Goeker M."/>
        </authorList>
    </citation>
    <scope>NUCLEOTIDE SEQUENCE [LARGE SCALE GENOMIC DNA]</scope>
    <source>
        <strain evidence="1 2">DSM 25609</strain>
    </source>
</reference>
<dbReference type="Pfam" id="PF08970">
    <property type="entry name" value="Sda"/>
    <property type="match status" value="1"/>
</dbReference>
<evidence type="ECO:0000313" key="1">
    <source>
        <dbReference type="EMBL" id="MBP1969457.1"/>
    </source>
</evidence>
<proteinExistence type="predicted"/>